<keyword evidence="2" id="KW-0479">Metal-binding</keyword>
<comment type="cofactor">
    <cofactor evidence="1">
        <name>NAD(+)</name>
        <dbReference type="ChEBI" id="CHEBI:57540"/>
    </cofactor>
</comment>
<dbReference type="InterPro" id="IPR015955">
    <property type="entry name" value="Lactate_DH/Glyco_Ohase_4_C"/>
</dbReference>
<keyword evidence="9" id="KW-1185">Reference proteome</keyword>
<keyword evidence="3" id="KW-0378">Hydrolase</keyword>
<evidence type="ECO:0000256" key="5">
    <source>
        <dbReference type="ARBA" id="ARBA00023211"/>
    </source>
</evidence>
<evidence type="ECO:0000256" key="6">
    <source>
        <dbReference type="ARBA" id="ARBA00023295"/>
    </source>
</evidence>
<comment type="caution">
    <text evidence="8">The sequence shown here is derived from an EMBL/GenBank/DDBJ whole genome shotgun (WGS) entry which is preliminary data.</text>
</comment>
<evidence type="ECO:0000313" key="8">
    <source>
        <dbReference type="EMBL" id="RSL63568.1"/>
    </source>
</evidence>
<organism evidence="8 9">
    <name type="scientific">Fusarium duplospermum</name>
    <dbReference type="NCBI Taxonomy" id="1325734"/>
    <lineage>
        <taxon>Eukaryota</taxon>
        <taxon>Fungi</taxon>
        <taxon>Dikarya</taxon>
        <taxon>Ascomycota</taxon>
        <taxon>Pezizomycotina</taxon>
        <taxon>Sordariomycetes</taxon>
        <taxon>Hypocreomycetidae</taxon>
        <taxon>Hypocreales</taxon>
        <taxon>Nectriaceae</taxon>
        <taxon>Fusarium</taxon>
        <taxon>Fusarium solani species complex</taxon>
    </lineage>
</organism>
<dbReference type="AlphaFoldDB" id="A0A428QEB1"/>
<protein>
    <recommendedName>
        <fullName evidence="7">Glycosyl hydrolase family 4 C-terminal domain-containing protein</fullName>
    </recommendedName>
</protein>
<name>A0A428QEB1_9HYPO</name>
<dbReference type="GO" id="GO:0005975">
    <property type="term" value="P:carbohydrate metabolic process"/>
    <property type="evidence" value="ECO:0007669"/>
    <property type="project" value="InterPro"/>
</dbReference>
<dbReference type="GO" id="GO:0016616">
    <property type="term" value="F:oxidoreductase activity, acting on the CH-OH group of donors, NAD or NADP as acceptor"/>
    <property type="evidence" value="ECO:0007669"/>
    <property type="project" value="InterPro"/>
</dbReference>
<keyword evidence="4" id="KW-0520">NAD</keyword>
<dbReference type="Pfam" id="PF11975">
    <property type="entry name" value="Glyco_hydro_4C"/>
    <property type="match status" value="1"/>
</dbReference>
<reference evidence="8 9" key="1">
    <citation type="submission" date="2017-06" db="EMBL/GenBank/DDBJ databases">
        <title>Comparative genomic analysis of Ambrosia Fusariam Clade fungi.</title>
        <authorList>
            <person name="Stajich J.E."/>
            <person name="Carrillo J."/>
            <person name="Kijimoto T."/>
            <person name="Eskalen A."/>
            <person name="O'Donnell K."/>
            <person name="Kasson M."/>
        </authorList>
    </citation>
    <scope>NUCLEOTIDE SEQUENCE [LARGE SCALE GENOMIC DNA]</scope>
    <source>
        <strain evidence="8 9">NRRL62584</strain>
    </source>
</reference>
<dbReference type="InterPro" id="IPR001088">
    <property type="entry name" value="Glyco_hydro_4"/>
</dbReference>
<evidence type="ECO:0000256" key="2">
    <source>
        <dbReference type="ARBA" id="ARBA00022723"/>
    </source>
</evidence>
<dbReference type="GO" id="GO:0004553">
    <property type="term" value="F:hydrolase activity, hydrolyzing O-glycosyl compounds"/>
    <property type="evidence" value="ECO:0007669"/>
    <property type="project" value="InterPro"/>
</dbReference>
<proteinExistence type="predicted"/>
<dbReference type="PANTHER" id="PTHR32092">
    <property type="entry name" value="6-PHOSPHO-BETA-GLUCOSIDASE-RELATED"/>
    <property type="match status" value="1"/>
</dbReference>
<dbReference type="GO" id="GO:0046872">
    <property type="term" value="F:metal ion binding"/>
    <property type="evidence" value="ECO:0007669"/>
    <property type="project" value="UniProtKB-KW"/>
</dbReference>
<dbReference type="Gene3D" id="3.90.110.10">
    <property type="entry name" value="Lactate dehydrogenase/glycoside hydrolase, family 4, C-terminal"/>
    <property type="match status" value="1"/>
</dbReference>
<evidence type="ECO:0000259" key="7">
    <source>
        <dbReference type="Pfam" id="PF11975"/>
    </source>
</evidence>
<dbReference type="Proteomes" id="UP000288168">
    <property type="component" value="Unassembled WGS sequence"/>
</dbReference>
<evidence type="ECO:0000256" key="1">
    <source>
        <dbReference type="ARBA" id="ARBA00001911"/>
    </source>
</evidence>
<evidence type="ECO:0000313" key="9">
    <source>
        <dbReference type="Proteomes" id="UP000288168"/>
    </source>
</evidence>
<evidence type="ECO:0000256" key="3">
    <source>
        <dbReference type="ARBA" id="ARBA00022801"/>
    </source>
</evidence>
<gene>
    <name evidence="8" type="ORF">CEP54_005180</name>
</gene>
<dbReference type="InterPro" id="IPR022616">
    <property type="entry name" value="Glyco_hydro_4_C"/>
</dbReference>
<feature type="domain" description="Glycosyl hydrolase family 4 C-terminal" evidence="7">
    <location>
        <begin position="33"/>
        <end position="132"/>
    </location>
</feature>
<dbReference type="SUPFAM" id="SSF56327">
    <property type="entry name" value="LDH C-terminal domain-like"/>
    <property type="match status" value="1"/>
</dbReference>
<keyword evidence="5" id="KW-0464">Manganese</keyword>
<dbReference type="EMBL" id="NKCI01000038">
    <property type="protein sequence ID" value="RSL63568.1"/>
    <property type="molecule type" value="Genomic_DNA"/>
</dbReference>
<accession>A0A428QEB1</accession>
<keyword evidence="6" id="KW-0326">Glycosidase</keyword>
<evidence type="ECO:0000256" key="4">
    <source>
        <dbReference type="ARBA" id="ARBA00023027"/>
    </source>
</evidence>
<sequence>MDGTLSKQSCKIPKQGLRGDATVYGVAKGTSAEEYWRVVPIIEGIIADDGHFEMAVNIPNDNFIPYLPRNQPVEVPATIDRDGVHGIRFDHYPKGFAGLLRLQVGINDLTTEAVLKKSKKIAVQALLVDPIVDDVFAAEEMLDTMVSLQEIWLGYLE</sequence>
<dbReference type="OrthoDB" id="4523156at2759"/>